<comment type="caution">
    <text evidence="2">The sequence shown here is derived from an EMBL/GenBank/DDBJ whole genome shotgun (WGS) entry which is preliminary data.</text>
</comment>
<dbReference type="AlphaFoldDB" id="A0AA39WB96"/>
<keyword evidence="1" id="KW-1133">Transmembrane helix</keyword>
<dbReference type="Proteomes" id="UP001175000">
    <property type="component" value="Unassembled WGS sequence"/>
</dbReference>
<name>A0AA39WB96_9PEZI</name>
<sequence>MVVENLASASLAESILAPLCEQHKTAIAFHFWGLAPPADCPRLHSCDPDAIDLDKYWVYYSKECDNALHDGGRHIATRTHADIVDCVSKLKSGMLREDIKSLLRSKLTSPHLNEDEMLDNSIDLSASLLLMTSFGSHTYGFSGQSSVCWSKGSLQYFIRSYFAPEMRLANENVKLEKIFKASNLVRIAGLEIEWTDNLADHLRMTDDDKRVHIFHHASFLEAQRNGTGTLLPEGLAEETLRTLALLFPTCDLETKRWISGLPNYSGLDKRLGQCGRLKTDNRRIDRFVFWRDRLVMLKQAFDEAQPKTIRQWWYDSRNGVQWYTFWVAVLVLVLTVVFGLVQSVEGALQVYVSFKALNADGGSLIHGGG</sequence>
<dbReference type="EMBL" id="JAULSU010000007">
    <property type="protein sequence ID" value="KAK0611818.1"/>
    <property type="molecule type" value="Genomic_DNA"/>
</dbReference>
<accession>A0AA39WB96</accession>
<keyword evidence="1" id="KW-0812">Transmembrane</keyword>
<evidence type="ECO:0000313" key="3">
    <source>
        <dbReference type="Proteomes" id="UP001175000"/>
    </source>
</evidence>
<feature type="transmembrane region" description="Helical" evidence="1">
    <location>
        <begin position="320"/>
        <end position="341"/>
    </location>
</feature>
<protein>
    <submittedName>
        <fullName evidence="2">Uncharacterized protein</fullName>
    </submittedName>
</protein>
<organism evidence="2 3">
    <name type="scientific">Immersiella caudata</name>
    <dbReference type="NCBI Taxonomy" id="314043"/>
    <lineage>
        <taxon>Eukaryota</taxon>
        <taxon>Fungi</taxon>
        <taxon>Dikarya</taxon>
        <taxon>Ascomycota</taxon>
        <taxon>Pezizomycotina</taxon>
        <taxon>Sordariomycetes</taxon>
        <taxon>Sordariomycetidae</taxon>
        <taxon>Sordariales</taxon>
        <taxon>Lasiosphaeriaceae</taxon>
        <taxon>Immersiella</taxon>
    </lineage>
</organism>
<keyword evidence="3" id="KW-1185">Reference proteome</keyword>
<keyword evidence="1" id="KW-0472">Membrane</keyword>
<evidence type="ECO:0000256" key="1">
    <source>
        <dbReference type="SAM" id="Phobius"/>
    </source>
</evidence>
<reference evidence="2" key="1">
    <citation type="submission" date="2023-06" db="EMBL/GenBank/DDBJ databases">
        <title>Genome-scale phylogeny and comparative genomics of the fungal order Sordariales.</title>
        <authorList>
            <consortium name="Lawrence Berkeley National Laboratory"/>
            <person name="Hensen N."/>
            <person name="Bonometti L."/>
            <person name="Westerberg I."/>
            <person name="Brannstrom I.O."/>
            <person name="Guillou S."/>
            <person name="Cros-Aarteil S."/>
            <person name="Calhoun S."/>
            <person name="Haridas S."/>
            <person name="Kuo A."/>
            <person name="Mondo S."/>
            <person name="Pangilinan J."/>
            <person name="Riley R."/>
            <person name="Labutti K."/>
            <person name="Andreopoulos B."/>
            <person name="Lipzen A."/>
            <person name="Chen C."/>
            <person name="Yanf M."/>
            <person name="Daum C."/>
            <person name="Ng V."/>
            <person name="Clum A."/>
            <person name="Steindorff A."/>
            <person name="Ohm R."/>
            <person name="Martin F."/>
            <person name="Silar P."/>
            <person name="Natvig D."/>
            <person name="Lalanne C."/>
            <person name="Gautier V."/>
            <person name="Ament-Velasquez S.L."/>
            <person name="Kruys A."/>
            <person name="Hutchinson M.I."/>
            <person name="Powell A.J."/>
            <person name="Barry K."/>
            <person name="Miller A.N."/>
            <person name="Grigoriev I.V."/>
            <person name="Debuchy R."/>
            <person name="Gladieux P."/>
            <person name="Thoren M.H."/>
            <person name="Johannesson H."/>
        </authorList>
    </citation>
    <scope>NUCLEOTIDE SEQUENCE</scope>
    <source>
        <strain evidence="2">CBS 606.72</strain>
    </source>
</reference>
<gene>
    <name evidence="2" type="ORF">B0T14DRAFT_335878</name>
</gene>
<proteinExistence type="predicted"/>
<evidence type="ECO:0000313" key="2">
    <source>
        <dbReference type="EMBL" id="KAK0611818.1"/>
    </source>
</evidence>